<evidence type="ECO:0000256" key="8">
    <source>
        <dbReference type="RuleBase" id="RU363041"/>
    </source>
</evidence>
<feature type="transmembrane region" description="Helical" evidence="8">
    <location>
        <begin position="209"/>
        <end position="228"/>
    </location>
</feature>
<dbReference type="AlphaFoldDB" id="A0A7G6RIU3"/>
<keyword evidence="3" id="KW-0813">Transport</keyword>
<dbReference type="PANTHER" id="PTHR30269:SF37">
    <property type="entry name" value="MEMBRANE TRANSPORTER PROTEIN"/>
    <property type="match status" value="1"/>
</dbReference>
<accession>A0A7G6RIU3</accession>
<sequence length="264" mass="27288">MTLDALVDGVHAWFTAALPDHGIYALMAFAFIAGLARGFSGFGAALIFIPLGGAIVGPKLISPILLVIDGIAALGMIPPAWRGANRPEVFVMAAGAALGVLTYGTAMLALLDPMLLRWSITIIAITLLALLASGWRYHGAPSAPLSSGVGLIAGLFSGAAQLGGPPVVAYWLGGKSDFTRVRANVVLYFSISSVFSAISYYVGGLFVPAVFALTAVILPSYAVGLYGGSKLFGLAEERTFRVACYILIAAAAIIGMPLLDGVLR</sequence>
<evidence type="ECO:0000256" key="7">
    <source>
        <dbReference type="ARBA" id="ARBA00023136"/>
    </source>
</evidence>
<dbReference type="GO" id="GO:0005886">
    <property type="term" value="C:plasma membrane"/>
    <property type="evidence" value="ECO:0007669"/>
    <property type="project" value="UniProtKB-SubCell"/>
</dbReference>
<evidence type="ECO:0000256" key="6">
    <source>
        <dbReference type="ARBA" id="ARBA00022989"/>
    </source>
</evidence>
<feature type="transmembrane region" description="Helical" evidence="8">
    <location>
        <begin position="118"/>
        <end position="137"/>
    </location>
</feature>
<dbReference type="Pfam" id="PF01925">
    <property type="entry name" value="TauE"/>
    <property type="match status" value="1"/>
</dbReference>
<comment type="similarity">
    <text evidence="2 8">Belongs to the 4-toluene sulfonate uptake permease (TSUP) (TC 2.A.102) family.</text>
</comment>
<feature type="transmembrane region" description="Helical" evidence="8">
    <location>
        <begin position="149"/>
        <end position="173"/>
    </location>
</feature>
<dbReference type="InterPro" id="IPR052017">
    <property type="entry name" value="TSUP"/>
</dbReference>
<name>A0A7G6RIU3_RHILV</name>
<keyword evidence="4 8" id="KW-1003">Cell membrane</keyword>
<evidence type="ECO:0000256" key="5">
    <source>
        <dbReference type="ARBA" id="ARBA00022692"/>
    </source>
</evidence>
<evidence type="ECO:0000256" key="4">
    <source>
        <dbReference type="ARBA" id="ARBA00022475"/>
    </source>
</evidence>
<feature type="transmembrane region" description="Helical" evidence="8">
    <location>
        <begin position="185"/>
        <end position="203"/>
    </location>
</feature>
<organism evidence="9 10">
    <name type="scientific">Rhizobium leguminosarum bv. viciae</name>
    <dbReference type="NCBI Taxonomy" id="387"/>
    <lineage>
        <taxon>Bacteria</taxon>
        <taxon>Pseudomonadati</taxon>
        <taxon>Pseudomonadota</taxon>
        <taxon>Alphaproteobacteria</taxon>
        <taxon>Hyphomicrobiales</taxon>
        <taxon>Rhizobiaceae</taxon>
        <taxon>Rhizobium/Agrobacterium group</taxon>
        <taxon>Rhizobium</taxon>
    </lineage>
</organism>
<keyword evidence="5 8" id="KW-0812">Transmembrane</keyword>
<evidence type="ECO:0000256" key="2">
    <source>
        <dbReference type="ARBA" id="ARBA00009142"/>
    </source>
</evidence>
<comment type="subcellular location">
    <subcellularLocation>
        <location evidence="1 8">Cell membrane</location>
        <topology evidence="1 8">Multi-pass membrane protein</topology>
    </subcellularLocation>
</comment>
<keyword evidence="6 8" id="KW-1133">Transmembrane helix</keyword>
<proteinExistence type="inferred from homology"/>
<dbReference type="InterPro" id="IPR002781">
    <property type="entry name" value="TM_pro_TauE-like"/>
</dbReference>
<reference evidence="10" key="1">
    <citation type="journal article" date="2020" name="Mol. Plant Microbe">
        <title>Rhizobial microsymbionts of the narrowly endemic Oxytropis species growing in Kamchatka are characterized by significant genetic diversity and possess a set of genes that are associated with T3SS and T6SS secretion systems and can affect the development of symbiosis.</title>
        <authorList>
            <person name="Safronova V."/>
            <person name="Guro P."/>
            <person name="Sazanova A."/>
            <person name="Kuznetsova I."/>
            <person name="Belimov A."/>
            <person name="Yakubov V."/>
            <person name="Chirak E."/>
            <person name="Afonin A."/>
            <person name="Gogolev Y."/>
            <person name="Andronov E."/>
            <person name="Tikhonovich I."/>
        </authorList>
    </citation>
    <scope>NUCLEOTIDE SEQUENCE [LARGE SCALE GENOMIC DNA]</scope>
    <source>
        <strain evidence="10">RCAM0610</strain>
    </source>
</reference>
<gene>
    <name evidence="9" type="ORF">HB770_08940</name>
</gene>
<evidence type="ECO:0000313" key="9">
    <source>
        <dbReference type="EMBL" id="QND42175.1"/>
    </source>
</evidence>
<dbReference type="Proteomes" id="UP000515518">
    <property type="component" value="Chromosome"/>
</dbReference>
<evidence type="ECO:0000313" key="10">
    <source>
        <dbReference type="Proteomes" id="UP000515518"/>
    </source>
</evidence>
<protein>
    <recommendedName>
        <fullName evidence="8">Probable membrane transporter protein</fullName>
    </recommendedName>
</protein>
<dbReference type="PANTHER" id="PTHR30269">
    <property type="entry name" value="TRANSMEMBRANE PROTEIN YFCA"/>
    <property type="match status" value="1"/>
</dbReference>
<dbReference type="EMBL" id="CP050549">
    <property type="protein sequence ID" value="QND42175.1"/>
    <property type="molecule type" value="Genomic_DNA"/>
</dbReference>
<evidence type="ECO:0000256" key="3">
    <source>
        <dbReference type="ARBA" id="ARBA00022448"/>
    </source>
</evidence>
<feature type="transmembrane region" description="Helical" evidence="8">
    <location>
        <begin position="240"/>
        <end position="259"/>
    </location>
</feature>
<keyword evidence="7 8" id="KW-0472">Membrane</keyword>
<feature type="transmembrane region" description="Helical" evidence="8">
    <location>
        <begin position="89"/>
        <end position="111"/>
    </location>
</feature>
<evidence type="ECO:0000256" key="1">
    <source>
        <dbReference type="ARBA" id="ARBA00004651"/>
    </source>
</evidence>